<accession>A0A3M7SCN9</accession>
<dbReference type="Proteomes" id="UP000276133">
    <property type="component" value="Unassembled WGS sequence"/>
</dbReference>
<proteinExistence type="predicted"/>
<evidence type="ECO:0000313" key="3">
    <source>
        <dbReference type="Proteomes" id="UP000276133"/>
    </source>
</evidence>
<keyword evidence="1" id="KW-1133">Transmembrane helix</keyword>
<feature type="transmembrane region" description="Helical" evidence="1">
    <location>
        <begin position="89"/>
        <end position="107"/>
    </location>
</feature>
<reference evidence="2 3" key="1">
    <citation type="journal article" date="2018" name="Sci. Rep.">
        <title>Genomic signatures of local adaptation to the degree of environmental predictability in rotifers.</title>
        <authorList>
            <person name="Franch-Gras L."/>
            <person name="Hahn C."/>
            <person name="Garcia-Roger E.M."/>
            <person name="Carmona M.J."/>
            <person name="Serra M."/>
            <person name="Gomez A."/>
        </authorList>
    </citation>
    <scope>NUCLEOTIDE SEQUENCE [LARGE SCALE GENOMIC DNA]</scope>
    <source>
        <strain evidence="2">HYR1</strain>
    </source>
</reference>
<keyword evidence="3" id="KW-1185">Reference proteome</keyword>
<gene>
    <name evidence="2" type="ORF">BpHYR1_048509</name>
</gene>
<keyword evidence="1" id="KW-0812">Transmembrane</keyword>
<comment type="caution">
    <text evidence="2">The sequence shown here is derived from an EMBL/GenBank/DDBJ whole genome shotgun (WGS) entry which is preliminary data.</text>
</comment>
<evidence type="ECO:0000256" key="1">
    <source>
        <dbReference type="SAM" id="Phobius"/>
    </source>
</evidence>
<sequence>MSSFVNGLLSIRWKQSSFSLLITTEADLVPNARAFSLWQIKKNFLSCFFSPKDMGQSGSRRAGAKSSLKNKKKFDRWSFGVGGLQTTEIPYSILSILIYFICSLYLFEYESFFVVFDIKIIRIELQIEDKIIFFIQITKAFFLIHHYLLRKLDQRFAYFGNFYYFQINDTAMEYYPKLGIVYFGTKDKKK</sequence>
<evidence type="ECO:0000313" key="2">
    <source>
        <dbReference type="EMBL" id="RNA33417.1"/>
    </source>
</evidence>
<dbReference type="AlphaFoldDB" id="A0A3M7SCN9"/>
<name>A0A3M7SCN9_BRAPC</name>
<protein>
    <submittedName>
        <fullName evidence="2">Uncharacterized protein</fullName>
    </submittedName>
</protein>
<keyword evidence="1" id="KW-0472">Membrane</keyword>
<dbReference type="EMBL" id="REGN01001644">
    <property type="protein sequence ID" value="RNA33417.1"/>
    <property type="molecule type" value="Genomic_DNA"/>
</dbReference>
<feature type="transmembrane region" description="Helical" evidence="1">
    <location>
        <begin position="131"/>
        <end position="149"/>
    </location>
</feature>
<organism evidence="2 3">
    <name type="scientific">Brachionus plicatilis</name>
    <name type="common">Marine rotifer</name>
    <name type="synonym">Brachionus muelleri</name>
    <dbReference type="NCBI Taxonomy" id="10195"/>
    <lineage>
        <taxon>Eukaryota</taxon>
        <taxon>Metazoa</taxon>
        <taxon>Spiralia</taxon>
        <taxon>Gnathifera</taxon>
        <taxon>Rotifera</taxon>
        <taxon>Eurotatoria</taxon>
        <taxon>Monogononta</taxon>
        <taxon>Pseudotrocha</taxon>
        <taxon>Ploima</taxon>
        <taxon>Brachionidae</taxon>
        <taxon>Brachionus</taxon>
    </lineage>
</organism>